<dbReference type="InterPro" id="IPR006674">
    <property type="entry name" value="HD_domain"/>
</dbReference>
<dbReference type="EMBL" id="RLII01000007">
    <property type="protein sequence ID" value="RXE59268.1"/>
    <property type="molecule type" value="Genomic_DNA"/>
</dbReference>
<dbReference type="PANTHER" id="PTHR35795:SF1">
    <property type="entry name" value="BIS(5'-NUCLEOSYL)-TETRAPHOSPHATASE, SYMMETRICAL"/>
    <property type="match status" value="1"/>
</dbReference>
<dbReference type="CDD" id="cd00077">
    <property type="entry name" value="HDc"/>
    <property type="match status" value="1"/>
</dbReference>
<dbReference type="SUPFAM" id="SSF109604">
    <property type="entry name" value="HD-domain/PDEase-like"/>
    <property type="match status" value="1"/>
</dbReference>
<sequence length="398" mass="47038">MDPVIHNEVYNEIIKNNLKRERILSKYACKSNKGIRRDPEREKIEDRINIRPSFFRDADRIIHSLSYTRYIDKTQAFFLFENDHITHRVLHVQFVSKIARVIGRCLKLNEDLIEAISLGHDLGHVPYGHDGERYLDKIFNEKAQMFFNHNAQSVRSLMELENGGQGLNLTLQVLDGILCHNGEILEKEYAPETNKGWDKFLEDYEKCWTEADYSKKLRPMTLEGCLVRICDIIAYIGRDIEDAIAVKLIDRKDIPDEAARVLGNTNRVIIDTLARDIIENSYDKPYIMFSEDIYKALRLLLHFNYENIYKNPVKMTEDEKIERMFRDLFELYLKDLETENKESSIYKWFLNSMNEEYLDNNSKPRIVLDYIAGMTDDFFNNEFKRYVLPRSYGYCIEG</sequence>
<dbReference type="InterPro" id="IPR026875">
    <property type="entry name" value="PHydrolase_assoc_dom"/>
</dbReference>
<dbReference type="OrthoDB" id="9803619at2"/>
<dbReference type="Proteomes" id="UP000289166">
    <property type="component" value="Unassembled WGS sequence"/>
</dbReference>
<evidence type="ECO:0000313" key="3">
    <source>
        <dbReference type="EMBL" id="RXE59268.1"/>
    </source>
</evidence>
<feature type="domain" description="HD/PDEase" evidence="2">
    <location>
        <begin position="84"/>
        <end position="245"/>
    </location>
</feature>
<evidence type="ECO:0000259" key="2">
    <source>
        <dbReference type="SMART" id="SM00471"/>
    </source>
</evidence>
<reference evidence="4" key="1">
    <citation type="submission" date="2018-11" db="EMBL/GenBank/DDBJ databases">
        <title>Genome sequencing of a novel mesophilic and cellulolytic organism within the genus Hungateiclostridium.</title>
        <authorList>
            <person name="Rettenmaier R."/>
            <person name="Liebl W."/>
            <person name="Zverlov V."/>
        </authorList>
    </citation>
    <scope>NUCLEOTIDE SEQUENCE [LARGE SCALE GENOMIC DNA]</scope>
    <source>
        <strain evidence="4">N2K1</strain>
    </source>
</reference>
<proteinExistence type="predicted"/>
<protein>
    <submittedName>
        <fullName evidence="3">HD domain-containing protein</fullName>
    </submittedName>
</protein>
<accession>A0A4Q0I4Q8</accession>
<keyword evidence="4" id="KW-1185">Reference proteome</keyword>
<organism evidence="3 4">
    <name type="scientific">Acetivibrio mesophilus</name>
    <dbReference type="NCBI Taxonomy" id="2487273"/>
    <lineage>
        <taxon>Bacteria</taxon>
        <taxon>Bacillati</taxon>
        <taxon>Bacillota</taxon>
        <taxon>Clostridia</taxon>
        <taxon>Eubacteriales</taxon>
        <taxon>Oscillospiraceae</taxon>
        <taxon>Acetivibrio</taxon>
    </lineage>
</organism>
<dbReference type="InterPro" id="IPR003607">
    <property type="entry name" value="HD/PDEase_dom"/>
</dbReference>
<dbReference type="SMART" id="SM00471">
    <property type="entry name" value="HDc"/>
    <property type="match status" value="1"/>
</dbReference>
<gene>
    <name evidence="3" type="ORF">EFD62_07815</name>
</gene>
<dbReference type="GO" id="GO:0016787">
    <property type="term" value="F:hydrolase activity"/>
    <property type="evidence" value="ECO:0007669"/>
    <property type="project" value="UniProtKB-KW"/>
</dbReference>
<dbReference type="AlphaFoldDB" id="A0A4Q0I4Q8"/>
<dbReference type="PANTHER" id="PTHR35795">
    <property type="entry name" value="SLR1885 PROTEIN"/>
    <property type="match status" value="1"/>
</dbReference>
<dbReference type="RefSeq" id="WP_088262885.1">
    <property type="nucleotide sequence ID" value="NZ_RLII01000007.1"/>
</dbReference>
<comment type="caution">
    <text evidence="3">The sequence shown here is derived from an EMBL/GenBank/DDBJ whole genome shotgun (WGS) entry which is preliminary data.</text>
</comment>
<keyword evidence="1" id="KW-0378">Hydrolase</keyword>
<evidence type="ECO:0000313" key="4">
    <source>
        <dbReference type="Proteomes" id="UP000289166"/>
    </source>
</evidence>
<name>A0A4Q0I4Q8_9FIRM</name>
<evidence type="ECO:0000256" key="1">
    <source>
        <dbReference type="ARBA" id="ARBA00022801"/>
    </source>
</evidence>
<dbReference type="Gene3D" id="1.10.3210.10">
    <property type="entry name" value="Hypothetical protein af1432"/>
    <property type="match status" value="1"/>
</dbReference>
<dbReference type="InterPro" id="IPR051094">
    <property type="entry name" value="Diverse_Catalytic_Enzymes"/>
</dbReference>
<dbReference type="Pfam" id="PF13286">
    <property type="entry name" value="HD_assoc"/>
    <property type="match status" value="1"/>
</dbReference>
<dbReference type="Pfam" id="PF01966">
    <property type="entry name" value="HD"/>
    <property type="match status" value="1"/>
</dbReference>